<dbReference type="InterPro" id="IPR036396">
    <property type="entry name" value="Cyt_P450_sf"/>
</dbReference>
<comment type="cofactor">
    <cofactor evidence="1">
        <name>heme</name>
        <dbReference type="ChEBI" id="CHEBI:30413"/>
    </cofactor>
</comment>
<organism evidence="5 6">
    <name type="scientific">Penicillium cf. viridicatum</name>
    <dbReference type="NCBI Taxonomy" id="2972119"/>
    <lineage>
        <taxon>Eukaryota</taxon>
        <taxon>Fungi</taxon>
        <taxon>Dikarya</taxon>
        <taxon>Ascomycota</taxon>
        <taxon>Pezizomycotina</taxon>
        <taxon>Eurotiomycetes</taxon>
        <taxon>Eurotiomycetidae</taxon>
        <taxon>Eurotiales</taxon>
        <taxon>Aspergillaceae</taxon>
        <taxon>Penicillium</taxon>
    </lineage>
</organism>
<dbReference type="GO" id="GO:0016705">
    <property type="term" value="F:oxidoreductase activity, acting on paired donors, with incorporation or reduction of molecular oxygen"/>
    <property type="evidence" value="ECO:0007669"/>
    <property type="project" value="InterPro"/>
</dbReference>
<evidence type="ECO:0000256" key="1">
    <source>
        <dbReference type="ARBA" id="ARBA00001971"/>
    </source>
</evidence>
<evidence type="ECO:0000313" key="6">
    <source>
        <dbReference type="Proteomes" id="UP001150942"/>
    </source>
</evidence>
<comment type="similarity">
    <text evidence="2">Belongs to the cytochrome P450 family.</text>
</comment>
<comment type="caution">
    <text evidence="5">The sequence shown here is derived from an EMBL/GenBank/DDBJ whole genome shotgun (WGS) entry which is preliminary data.</text>
</comment>
<evidence type="ECO:0008006" key="7">
    <source>
        <dbReference type="Google" id="ProtNLM"/>
    </source>
</evidence>
<dbReference type="Pfam" id="PF00067">
    <property type="entry name" value="p450"/>
    <property type="match status" value="1"/>
</dbReference>
<dbReference type="GO" id="GO:0004497">
    <property type="term" value="F:monooxygenase activity"/>
    <property type="evidence" value="ECO:0007669"/>
    <property type="project" value="InterPro"/>
</dbReference>
<dbReference type="InterPro" id="IPR050121">
    <property type="entry name" value="Cytochrome_P450_monoxygenase"/>
</dbReference>
<accession>A0A9W9MX52</accession>
<evidence type="ECO:0000256" key="2">
    <source>
        <dbReference type="ARBA" id="ARBA00010617"/>
    </source>
</evidence>
<dbReference type="AlphaFoldDB" id="A0A9W9MX52"/>
<reference evidence="5" key="2">
    <citation type="journal article" date="2023" name="IMA Fungus">
        <title>Comparative genomic study of the Penicillium genus elucidates a diverse pangenome and 15 lateral gene transfer events.</title>
        <authorList>
            <person name="Petersen C."/>
            <person name="Sorensen T."/>
            <person name="Nielsen M.R."/>
            <person name="Sondergaard T.E."/>
            <person name="Sorensen J.L."/>
            <person name="Fitzpatrick D.A."/>
            <person name="Frisvad J.C."/>
            <person name="Nielsen K.L."/>
        </authorList>
    </citation>
    <scope>NUCLEOTIDE SEQUENCE</scope>
    <source>
        <strain evidence="5">IBT 20477</strain>
    </source>
</reference>
<dbReference type="PANTHER" id="PTHR24305">
    <property type="entry name" value="CYTOCHROME P450"/>
    <property type="match status" value="1"/>
</dbReference>
<dbReference type="PANTHER" id="PTHR24305:SF232">
    <property type="entry name" value="P450, PUTATIVE (EUROFUNG)-RELATED"/>
    <property type="match status" value="1"/>
</dbReference>
<proteinExistence type="inferred from homology"/>
<keyword evidence="6" id="KW-1185">Reference proteome</keyword>
<evidence type="ECO:0000256" key="3">
    <source>
        <dbReference type="ARBA" id="ARBA00022723"/>
    </source>
</evidence>
<dbReference type="SUPFAM" id="SSF48264">
    <property type="entry name" value="Cytochrome P450"/>
    <property type="match status" value="1"/>
</dbReference>
<protein>
    <recommendedName>
        <fullName evidence="7">Cytochrome P450</fullName>
    </recommendedName>
</protein>
<dbReference type="GO" id="GO:0005506">
    <property type="term" value="F:iron ion binding"/>
    <property type="evidence" value="ECO:0007669"/>
    <property type="project" value="InterPro"/>
</dbReference>
<evidence type="ECO:0000256" key="4">
    <source>
        <dbReference type="ARBA" id="ARBA00023004"/>
    </source>
</evidence>
<keyword evidence="3" id="KW-0479">Metal-binding</keyword>
<dbReference type="InterPro" id="IPR001128">
    <property type="entry name" value="Cyt_P450"/>
</dbReference>
<reference evidence="5" key="1">
    <citation type="submission" date="2022-11" db="EMBL/GenBank/DDBJ databases">
        <authorList>
            <person name="Petersen C."/>
        </authorList>
    </citation>
    <scope>NUCLEOTIDE SEQUENCE</scope>
    <source>
        <strain evidence="5">IBT 20477</strain>
    </source>
</reference>
<dbReference type="Proteomes" id="UP001150942">
    <property type="component" value="Unassembled WGS sequence"/>
</dbReference>
<dbReference type="OrthoDB" id="3934656at2759"/>
<gene>
    <name evidence="5" type="ORF">N7449_003534</name>
</gene>
<keyword evidence="4" id="KW-0408">Iron</keyword>
<dbReference type="Gene3D" id="1.10.630.10">
    <property type="entry name" value="Cytochrome P450"/>
    <property type="match status" value="1"/>
</dbReference>
<dbReference type="EMBL" id="JAPQKQ010000002">
    <property type="protein sequence ID" value="KAJ5209155.1"/>
    <property type="molecule type" value="Genomic_DNA"/>
</dbReference>
<dbReference type="GO" id="GO:0043386">
    <property type="term" value="P:mycotoxin biosynthetic process"/>
    <property type="evidence" value="ECO:0007669"/>
    <property type="project" value="UniProtKB-ARBA"/>
</dbReference>
<dbReference type="GO" id="GO:0020037">
    <property type="term" value="F:heme binding"/>
    <property type="evidence" value="ECO:0007669"/>
    <property type="project" value="InterPro"/>
</dbReference>
<evidence type="ECO:0000313" key="5">
    <source>
        <dbReference type="EMBL" id="KAJ5209155.1"/>
    </source>
</evidence>
<sequence>MVTSSPPGTIVGMNPYIVARNKAVWGDDPEEFLPERWLRDVDGGEMEEDYQVRLSKMNAAELAFAQGSRVCLGKPMGLSQSHKVLVTLAARYKIELSPDVQWETGNSTVIRPKGLRVRISKR</sequence>
<name>A0A9W9MX52_9EURO</name>